<dbReference type="AntiFam" id="ANF00142">
    <property type="entry name" value="Shadow ORF (opposite yadG)"/>
</dbReference>
<evidence type="ECO:0000313" key="2">
    <source>
        <dbReference type="Proteomes" id="UP000345637"/>
    </source>
</evidence>
<organism evidence="1 2">
    <name type="scientific">Raoultella planticola</name>
    <name type="common">Klebsiella planticola</name>
    <dbReference type="NCBI Taxonomy" id="575"/>
    <lineage>
        <taxon>Bacteria</taxon>
        <taxon>Pseudomonadati</taxon>
        <taxon>Pseudomonadota</taxon>
        <taxon>Gammaproteobacteria</taxon>
        <taxon>Enterobacterales</taxon>
        <taxon>Enterobacteriaceae</taxon>
        <taxon>Klebsiella/Raoultella group</taxon>
        <taxon>Raoultella</taxon>
    </lineage>
</organism>
<reference evidence="1 2" key="1">
    <citation type="submission" date="2019-03" db="EMBL/GenBank/DDBJ databases">
        <authorList>
            <consortium name="Pathogen Informatics"/>
        </authorList>
    </citation>
    <scope>NUCLEOTIDE SEQUENCE [LARGE SCALE GENOMIC DNA]</scope>
    <source>
        <strain evidence="1 2">NCTC12998</strain>
    </source>
</reference>
<accession>A0A485AUM0</accession>
<dbReference type="AlphaFoldDB" id="A0A485AUM0"/>
<evidence type="ECO:0000313" key="1">
    <source>
        <dbReference type="EMBL" id="VFS64322.1"/>
    </source>
</evidence>
<sequence>MYFARQPLQVRQKLTFTRNIQRGQRFIKQQKFRRGEQRSANRHTLLFSTGQAARQAIQQRFNTEQRHQLIKLPRHTFRHAVLQIAAYLIVRKQARVLKYIAHPPLFRGQADAFFPCHLRPCR</sequence>
<dbReference type="Proteomes" id="UP000345637">
    <property type="component" value="Unassembled WGS sequence"/>
</dbReference>
<dbReference type="EMBL" id="CAADJE010000022">
    <property type="protein sequence ID" value="VFS64322.1"/>
    <property type="molecule type" value="Genomic_DNA"/>
</dbReference>
<protein>
    <submittedName>
        <fullName evidence="1">Uncharacterized protein</fullName>
    </submittedName>
</protein>
<proteinExistence type="predicted"/>
<name>A0A485AUM0_RAOPL</name>
<gene>
    <name evidence="1" type="ORF">NCTC12998_02554</name>
</gene>
<dbReference type="AntiFam" id="ANF00095">
    <property type="entry name" value="Shadow ORF (opposite ABC transporters)"/>
</dbReference>